<reference evidence="1" key="1">
    <citation type="submission" date="2022-03" db="EMBL/GenBank/DDBJ databases">
        <title>Draft Genome Sequence of Firmicute Strain S0AB, a Heterotrophic Iron/Sulfur-Oxidizing Extreme Acidophile.</title>
        <authorList>
            <person name="Vergara E."/>
            <person name="Pakostova E."/>
            <person name="Johnson D.B."/>
            <person name="Holmes D.S."/>
        </authorList>
    </citation>
    <scope>NUCLEOTIDE SEQUENCE</scope>
    <source>
        <strain evidence="1">S0AB</strain>
    </source>
</reference>
<accession>A0A9X1VE45</accession>
<dbReference type="PROSITE" id="PS51257">
    <property type="entry name" value="PROKAR_LIPOPROTEIN"/>
    <property type="match status" value="1"/>
</dbReference>
<protein>
    <recommendedName>
        <fullName evidence="3">Lipoprotein</fullName>
    </recommendedName>
</protein>
<dbReference type="AlphaFoldDB" id="A0A9X1VE45"/>
<keyword evidence="2" id="KW-1185">Reference proteome</keyword>
<name>A0A9X1VE45_9BACL</name>
<sequence length="240" mass="26193">MRLRGIAMLGVVFLSLATVLTGCGTTRLNNNSTARTTNKTAIHTSKQASNQTGTISNLKFADMTAQQIANYDLHQGGPPPFSGTNVKRNTLQGTPDSVPNGAKIQGSNKTFNANDYMIIDSWSGLLKNNEFVFHVYRNTSSKQIYISSSYKSRLPVVFSLDSKKMIIKNFTGAFVVMGVPGQGGPFYALNLITGKLLNPHIDSQKYSHITSQMSGCYPCVGAYGPNYITGLQQNYPFKNQ</sequence>
<dbReference type="EMBL" id="JALBUF010000013">
    <property type="protein sequence ID" value="MCI0184372.1"/>
    <property type="molecule type" value="Genomic_DNA"/>
</dbReference>
<proteinExistence type="predicted"/>
<dbReference type="Proteomes" id="UP001139263">
    <property type="component" value="Unassembled WGS sequence"/>
</dbReference>
<gene>
    <name evidence="1" type="ORF">MM817_02669</name>
</gene>
<organism evidence="1 2">
    <name type="scientific">Sulfoacidibacillus ferrooxidans</name>
    <dbReference type="NCBI Taxonomy" id="2005001"/>
    <lineage>
        <taxon>Bacteria</taxon>
        <taxon>Bacillati</taxon>
        <taxon>Bacillota</taxon>
        <taxon>Bacilli</taxon>
        <taxon>Bacillales</taxon>
        <taxon>Alicyclobacillaceae</taxon>
        <taxon>Sulfoacidibacillus</taxon>
    </lineage>
</organism>
<evidence type="ECO:0000313" key="1">
    <source>
        <dbReference type="EMBL" id="MCI0184372.1"/>
    </source>
</evidence>
<evidence type="ECO:0000313" key="2">
    <source>
        <dbReference type="Proteomes" id="UP001139263"/>
    </source>
</evidence>
<evidence type="ECO:0008006" key="3">
    <source>
        <dbReference type="Google" id="ProtNLM"/>
    </source>
</evidence>
<comment type="caution">
    <text evidence="1">The sequence shown here is derived from an EMBL/GenBank/DDBJ whole genome shotgun (WGS) entry which is preliminary data.</text>
</comment>
<dbReference type="RefSeq" id="WP_241715998.1">
    <property type="nucleotide sequence ID" value="NZ_JALBUF010000013.1"/>
</dbReference>